<gene>
    <name evidence="1" type="ORF">CPUR_08822</name>
</gene>
<dbReference type="AlphaFoldDB" id="M1WGV7"/>
<evidence type="ECO:0000313" key="1">
    <source>
        <dbReference type="EMBL" id="CCE34883.1"/>
    </source>
</evidence>
<dbReference type="EMBL" id="CAGA01000145">
    <property type="protein sequence ID" value="CCE34883.1"/>
    <property type="molecule type" value="Genomic_DNA"/>
</dbReference>
<dbReference type="HOGENOM" id="CLU_222367_0_0_1"/>
<proteinExistence type="predicted"/>
<dbReference type="Proteomes" id="UP000016801">
    <property type="component" value="Unassembled WGS sequence"/>
</dbReference>
<sequence length="16" mass="1824">MEQQYGDAVGEWARLA</sequence>
<reference evidence="1 2" key="1">
    <citation type="journal article" date="2013" name="PLoS Genet.">
        <title>Plant-symbiotic fungi as chemical engineers: Multi-genome analysis of the Clavicipitaceae reveals dynamics of alkaloid loci.</title>
        <authorList>
            <person name="Schardl C.L."/>
            <person name="Young C.A."/>
            <person name="Hesse U."/>
            <person name="Amyotte S.G."/>
            <person name="Andreeva K."/>
            <person name="Calie P.J."/>
            <person name="Fleetwood D.J."/>
            <person name="Haws D.C."/>
            <person name="Moore N."/>
            <person name="Oeser B."/>
            <person name="Panaccione D.G."/>
            <person name="Schweri K.K."/>
            <person name="Voisey C.R."/>
            <person name="Farman M.L."/>
            <person name="Jaromczyk J.W."/>
            <person name="Roe B.A."/>
            <person name="O'Sullivan D.M."/>
            <person name="Scott B."/>
            <person name="Tudzynski P."/>
            <person name="An Z."/>
            <person name="Arnaoudova E.G."/>
            <person name="Bullock C.T."/>
            <person name="Charlton N.D."/>
            <person name="Chen L."/>
            <person name="Cox M."/>
            <person name="Dinkins R.D."/>
            <person name="Florea S."/>
            <person name="Glenn A.E."/>
            <person name="Gordon A."/>
            <person name="Gueldener U."/>
            <person name="Harris D.R."/>
            <person name="Hollin W."/>
            <person name="Jaromczyk J."/>
            <person name="Johnson R.D."/>
            <person name="Khan A.K."/>
            <person name="Leistner E."/>
            <person name="Leuchtmann A."/>
            <person name="Li C."/>
            <person name="Liu J."/>
            <person name="Liu J."/>
            <person name="Liu M."/>
            <person name="Mace W."/>
            <person name="Machado C."/>
            <person name="Nagabhyru P."/>
            <person name="Pan J."/>
            <person name="Schmid J."/>
            <person name="Sugawara K."/>
            <person name="Steiner U."/>
            <person name="Takach J.E."/>
            <person name="Tanaka E."/>
            <person name="Webb J.S."/>
            <person name="Wilson E.V."/>
            <person name="Wiseman J.L."/>
            <person name="Yoshida R."/>
            <person name="Zeng Z."/>
        </authorList>
    </citation>
    <scope>NUCLEOTIDE SEQUENCE [LARGE SCALE GENOMIC DNA]</scope>
    <source>
        <strain evidence="1 2">20.1</strain>
    </source>
</reference>
<keyword evidence="2" id="KW-1185">Reference proteome</keyword>
<protein>
    <submittedName>
        <fullName evidence="1">Uncharacterized protein</fullName>
    </submittedName>
</protein>
<dbReference type="VEuPathDB" id="FungiDB:CPUR_08822"/>
<accession>M1WGV7</accession>
<name>M1WGV7_CLAP2</name>
<evidence type="ECO:0000313" key="2">
    <source>
        <dbReference type="Proteomes" id="UP000016801"/>
    </source>
</evidence>
<comment type="caution">
    <text evidence="1">The sequence shown here is derived from an EMBL/GenBank/DDBJ whole genome shotgun (WGS) entry which is preliminary data.</text>
</comment>
<organism evidence="1 2">
    <name type="scientific">Claviceps purpurea (strain 20.1)</name>
    <name type="common">Ergot fungus</name>
    <name type="synonym">Sphacelia segetum</name>
    <dbReference type="NCBI Taxonomy" id="1111077"/>
    <lineage>
        <taxon>Eukaryota</taxon>
        <taxon>Fungi</taxon>
        <taxon>Dikarya</taxon>
        <taxon>Ascomycota</taxon>
        <taxon>Pezizomycotina</taxon>
        <taxon>Sordariomycetes</taxon>
        <taxon>Hypocreomycetidae</taxon>
        <taxon>Hypocreales</taxon>
        <taxon>Clavicipitaceae</taxon>
        <taxon>Claviceps</taxon>
    </lineage>
</organism>